<proteinExistence type="inferred from homology"/>
<keyword evidence="6" id="KW-0378">Hydrolase</keyword>
<evidence type="ECO:0000313" key="9">
    <source>
        <dbReference type="EMBL" id="JAV57241.1"/>
    </source>
</evidence>
<evidence type="ECO:0000256" key="2">
    <source>
        <dbReference type="ARBA" id="ARBA00004123"/>
    </source>
</evidence>
<organism evidence="9">
    <name type="scientific">Photinus pyralis</name>
    <name type="common">Common eastern firefly</name>
    <name type="synonym">Lampyris pyralis</name>
    <dbReference type="NCBI Taxonomy" id="7054"/>
    <lineage>
        <taxon>Eukaryota</taxon>
        <taxon>Metazoa</taxon>
        <taxon>Ecdysozoa</taxon>
        <taxon>Arthropoda</taxon>
        <taxon>Hexapoda</taxon>
        <taxon>Insecta</taxon>
        <taxon>Pterygota</taxon>
        <taxon>Neoptera</taxon>
        <taxon>Endopterygota</taxon>
        <taxon>Coleoptera</taxon>
        <taxon>Polyphaga</taxon>
        <taxon>Elateriformia</taxon>
        <taxon>Elateroidea</taxon>
        <taxon>Lampyridae</taxon>
        <taxon>Lampyrinae</taxon>
        <taxon>Photinus</taxon>
    </lineage>
</organism>
<evidence type="ECO:0000256" key="3">
    <source>
        <dbReference type="ARBA" id="ARBA00006958"/>
    </source>
</evidence>
<dbReference type="GO" id="GO:0005634">
    <property type="term" value="C:nucleus"/>
    <property type="evidence" value="ECO:0007669"/>
    <property type="project" value="UniProtKB-SubCell"/>
</dbReference>
<dbReference type="InterPro" id="IPR027806">
    <property type="entry name" value="HARBI1_dom"/>
</dbReference>
<dbReference type="GO" id="GO:0046872">
    <property type="term" value="F:metal ion binding"/>
    <property type="evidence" value="ECO:0007669"/>
    <property type="project" value="UniProtKB-KW"/>
</dbReference>
<dbReference type="EMBL" id="GEZM01090601">
    <property type="protein sequence ID" value="JAV57241.1"/>
    <property type="molecule type" value="Transcribed_RNA"/>
</dbReference>
<sequence>MDLQAIIALLVEDRGINVAIIENVALDLAVPLNIIGNEVRERNAIPRNLNYYEETIPQYLGDLFVQHFRMSRECFGELSTVIGNNQRLQNSTIPMQKKILFTLWVLAKPESFLAAGDRFGLARSTAHGIFKDVVAVFVELLNRYITWPNNHDTAIRAFHDKSGGFPGVIGAIDGCHIQMKQPTANANDYYNRKQVHSVILQGICNHKKLFMDIYVGMPGRVHDARVLRTSPVYGHLVNNNNTIMPHNCHILGDSAYPLMENLLTPFRDNGHLNEDQIRYNVKLSTIRAVIERAFGQLKGKFRRLKYLDIAEPDFATEIITAACVLHNFTLMWGEEMHDNEAIIEGENNHQEADDNDVVADHQNGVEKRNFIVNILRH</sequence>
<evidence type="ECO:0000256" key="7">
    <source>
        <dbReference type="ARBA" id="ARBA00023242"/>
    </source>
</evidence>
<evidence type="ECO:0000256" key="1">
    <source>
        <dbReference type="ARBA" id="ARBA00001968"/>
    </source>
</evidence>
<evidence type="ECO:0000256" key="4">
    <source>
        <dbReference type="ARBA" id="ARBA00022722"/>
    </source>
</evidence>
<evidence type="ECO:0000256" key="6">
    <source>
        <dbReference type="ARBA" id="ARBA00022801"/>
    </source>
</evidence>
<protein>
    <recommendedName>
        <fullName evidence="8">DDE Tnp4 domain-containing protein</fullName>
    </recommendedName>
</protein>
<dbReference type="GO" id="GO:0004518">
    <property type="term" value="F:nuclease activity"/>
    <property type="evidence" value="ECO:0007669"/>
    <property type="project" value="UniProtKB-KW"/>
</dbReference>
<keyword evidence="4" id="KW-0540">Nuclease</keyword>
<feature type="domain" description="DDE Tnp4" evidence="8">
    <location>
        <begin position="172"/>
        <end position="327"/>
    </location>
</feature>
<dbReference type="PANTHER" id="PTHR22930">
    <property type="match status" value="1"/>
</dbReference>
<comment type="similarity">
    <text evidence="3">Belongs to the HARBI1 family.</text>
</comment>
<reference evidence="9" key="1">
    <citation type="journal article" date="2016" name="Sci. Rep.">
        <title>Molecular characterization of firefly nuptial gifts: a multi-omics approach sheds light on postcopulatory sexual selection.</title>
        <authorList>
            <person name="Al-Wathiqui N."/>
            <person name="Fallon T.R."/>
            <person name="South A."/>
            <person name="Weng J.K."/>
            <person name="Lewis S.M."/>
        </authorList>
    </citation>
    <scope>NUCLEOTIDE SEQUENCE</scope>
</reference>
<keyword evidence="5" id="KW-0479">Metal-binding</keyword>
<dbReference type="InterPro" id="IPR045249">
    <property type="entry name" value="HARBI1-like"/>
</dbReference>
<accession>A0A1Y1K9U8</accession>
<dbReference type="GO" id="GO:0016787">
    <property type="term" value="F:hydrolase activity"/>
    <property type="evidence" value="ECO:0007669"/>
    <property type="project" value="UniProtKB-KW"/>
</dbReference>
<name>A0A1Y1K9U8_PHOPY</name>
<dbReference type="PANTHER" id="PTHR22930:SF85">
    <property type="entry name" value="GH03217P-RELATED"/>
    <property type="match status" value="1"/>
</dbReference>
<evidence type="ECO:0000259" key="8">
    <source>
        <dbReference type="Pfam" id="PF13359"/>
    </source>
</evidence>
<comment type="subcellular location">
    <subcellularLocation>
        <location evidence="2">Nucleus</location>
    </subcellularLocation>
</comment>
<evidence type="ECO:0000256" key="5">
    <source>
        <dbReference type="ARBA" id="ARBA00022723"/>
    </source>
</evidence>
<dbReference type="Pfam" id="PF13359">
    <property type="entry name" value="DDE_Tnp_4"/>
    <property type="match status" value="1"/>
</dbReference>
<comment type="cofactor">
    <cofactor evidence="1">
        <name>a divalent metal cation</name>
        <dbReference type="ChEBI" id="CHEBI:60240"/>
    </cofactor>
</comment>
<keyword evidence="7" id="KW-0539">Nucleus</keyword>
<dbReference type="AlphaFoldDB" id="A0A1Y1K9U8"/>